<dbReference type="Proteomes" id="UP000093366">
    <property type="component" value="Unassembled WGS sequence"/>
</dbReference>
<dbReference type="EMBL" id="MAUJ01000001">
    <property type="protein sequence ID" value="OCQ23537.1"/>
    <property type="molecule type" value="Genomic_DNA"/>
</dbReference>
<evidence type="ECO:0008006" key="4">
    <source>
        <dbReference type="Google" id="ProtNLM"/>
    </source>
</evidence>
<reference evidence="3" key="1">
    <citation type="submission" date="2016-07" db="EMBL/GenBank/DDBJ databases">
        <authorList>
            <person name="Florea S."/>
            <person name="Webb J.S."/>
            <person name="Jaromczyk J."/>
            <person name="Schardl C.L."/>
        </authorList>
    </citation>
    <scope>NUCLEOTIDE SEQUENCE [LARGE SCALE GENOMIC DNA]</scope>
    <source>
        <strain evidence="3">IPB1</strain>
    </source>
</reference>
<protein>
    <recommendedName>
        <fullName evidence="4">Questin oxidase family protein</fullName>
    </recommendedName>
</protein>
<sequence>MDESNTLNSLLEKVAVYHPLYGGGLATHLPMVLIALSKLKAPDEILLKAFDNGLDELELTDNLDKVNVVEGVESELGNSGSYLSYLKYYQRELAENGVNTVLEKTLPSLISGIAASAFHGLIRLAYAVEANNQSEMAIALAFWSSEYQPFKLSDKTTEESCEDILARLSKYGENFRFSPGIIVDRMDEIAGLLQRLDSEIQPAFIDLSTIRQFAIKSYYLQDDFTLLHTVTGCHAFSIILPFIDDVECALRSFWKAIVVAYLSTGLAYKGEKIIIPCKEVCFDLVRDNACLSNDSHVIKLVYSCLREYQLSGDSLYYLAAHRAVFHEHK</sequence>
<dbReference type="OrthoDB" id="6457937at2"/>
<evidence type="ECO:0000256" key="1">
    <source>
        <dbReference type="ARBA" id="ARBA00023002"/>
    </source>
</evidence>
<dbReference type="AlphaFoldDB" id="A0A1C0TW51"/>
<proteinExistence type="predicted"/>
<evidence type="ECO:0000313" key="2">
    <source>
        <dbReference type="EMBL" id="OCQ23537.1"/>
    </source>
</evidence>
<gene>
    <name evidence="2" type="ORF">A7985_06240</name>
</gene>
<dbReference type="GO" id="GO:0016491">
    <property type="term" value="F:oxidoreductase activity"/>
    <property type="evidence" value="ECO:0007669"/>
    <property type="project" value="UniProtKB-KW"/>
</dbReference>
<dbReference type="PANTHER" id="PTHR35870">
    <property type="entry name" value="PROTEIN, PUTATIVE (AFU_ORTHOLOGUE AFUA_5G03330)-RELATED"/>
    <property type="match status" value="1"/>
</dbReference>
<keyword evidence="1" id="KW-0560">Oxidoreductase</keyword>
<comment type="caution">
    <text evidence="2">The sequence shown here is derived from an EMBL/GenBank/DDBJ whole genome shotgun (WGS) entry which is preliminary data.</text>
</comment>
<name>A0A1C0TW51_9GAMM</name>
<dbReference type="RefSeq" id="WP_065789554.1">
    <property type="nucleotide sequence ID" value="NZ_JAGJED010000001.1"/>
</dbReference>
<organism evidence="2 3">
    <name type="scientific">Pseudoalteromonas luteoviolacea</name>
    <dbReference type="NCBI Taxonomy" id="43657"/>
    <lineage>
        <taxon>Bacteria</taxon>
        <taxon>Pseudomonadati</taxon>
        <taxon>Pseudomonadota</taxon>
        <taxon>Gammaproteobacteria</taxon>
        <taxon>Alteromonadales</taxon>
        <taxon>Pseudoalteromonadaceae</taxon>
        <taxon>Pseudoalteromonas</taxon>
    </lineage>
</organism>
<evidence type="ECO:0000313" key="3">
    <source>
        <dbReference type="Proteomes" id="UP000093366"/>
    </source>
</evidence>
<dbReference type="PANTHER" id="PTHR35870:SF1">
    <property type="entry name" value="PROTEIN, PUTATIVE (AFU_ORTHOLOGUE AFUA_5G03330)-RELATED"/>
    <property type="match status" value="1"/>
</dbReference>
<dbReference type="Pfam" id="PF14027">
    <property type="entry name" value="Questin_oxidase"/>
    <property type="match status" value="1"/>
</dbReference>
<accession>A0A1C0TW51</accession>
<dbReference type="InterPro" id="IPR025337">
    <property type="entry name" value="Questin_oxidase-like"/>
</dbReference>